<dbReference type="EMBL" id="CP040396">
    <property type="protein sequence ID" value="QCT03365.1"/>
    <property type="molecule type" value="Genomic_DNA"/>
</dbReference>
<dbReference type="Proteomes" id="UP000300879">
    <property type="component" value="Chromosome"/>
</dbReference>
<dbReference type="InterPro" id="IPR048136">
    <property type="entry name" value="STM3941-like"/>
</dbReference>
<sequence>MESSFHSSSSTNKDIVIYGKPGKLFVLSLMFVLLGVLLMVIGQSEEADAFILVAVGIVSTLVFGLCMLYFLMRLIKPRPALVIDREGLTDHSSYVNGGRIRWEEIEDIVLYSYMNQHMIGIQLKDAEGYVSSQKGLKRLLIRMNKNMASADVSIMKQSVSENLEKVYLILLKHWKQSQGNAVKEGS</sequence>
<accession>A0A4P8XM21</accession>
<keyword evidence="1" id="KW-0812">Transmembrane</keyword>
<feature type="transmembrane region" description="Helical" evidence="1">
    <location>
        <begin position="49"/>
        <end position="71"/>
    </location>
</feature>
<evidence type="ECO:0000313" key="2">
    <source>
        <dbReference type="EMBL" id="QCT03365.1"/>
    </source>
</evidence>
<dbReference type="KEGG" id="palo:E6C60_2653"/>
<feature type="transmembrane region" description="Helical" evidence="1">
    <location>
        <begin position="24"/>
        <end position="43"/>
    </location>
</feature>
<reference evidence="2 3" key="1">
    <citation type="submission" date="2019-05" db="EMBL/GenBank/DDBJ databases">
        <authorList>
            <person name="Chen C."/>
        </authorList>
    </citation>
    <scope>NUCLEOTIDE SEQUENCE [LARGE SCALE GENOMIC DNA]</scope>
    <source>
        <strain evidence="2 3">HB172198</strain>
    </source>
</reference>
<keyword evidence="1" id="KW-1133">Transmembrane helix</keyword>
<name>A0A4P8XM21_9BACL</name>
<gene>
    <name evidence="2" type="ORF">E6C60_2653</name>
</gene>
<dbReference type="RefSeq" id="WP_138226255.1">
    <property type="nucleotide sequence ID" value="NZ_CP040396.1"/>
</dbReference>
<organism evidence="2 3">
    <name type="scientific">Paenibacillus algicola</name>
    <dbReference type="NCBI Taxonomy" id="2565926"/>
    <lineage>
        <taxon>Bacteria</taxon>
        <taxon>Bacillati</taxon>
        <taxon>Bacillota</taxon>
        <taxon>Bacilli</taxon>
        <taxon>Bacillales</taxon>
        <taxon>Paenibacillaceae</taxon>
        <taxon>Paenibacillus</taxon>
    </lineage>
</organism>
<protein>
    <submittedName>
        <fullName evidence="2">Uncharacterized protein</fullName>
    </submittedName>
</protein>
<evidence type="ECO:0000256" key="1">
    <source>
        <dbReference type="SAM" id="Phobius"/>
    </source>
</evidence>
<dbReference type="AlphaFoldDB" id="A0A4P8XM21"/>
<dbReference type="NCBIfam" id="NF041635">
    <property type="entry name" value="STM3941_fam"/>
    <property type="match status" value="1"/>
</dbReference>
<keyword evidence="3" id="KW-1185">Reference proteome</keyword>
<dbReference type="OrthoDB" id="4764283at2"/>
<proteinExistence type="predicted"/>
<keyword evidence="1" id="KW-0472">Membrane</keyword>
<evidence type="ECO:0000313" key="3">
    <source>
        <dbReference type="Proteomes" id="UP000300879"/>
    </source>
</evidence>